<name>A0A0E9U1P4_ANGAN</name>
<dbReference type="AlphaFoldDB" id="A0A0E9U1P4"/>
<accession>A0A0E9U1P4</accession>
<proteinExistence type="predicted"/>
<organism evidence="1">
    <name type="scientific">Anguilla anguilla</name>
    <name type="common">European freshwater eel</name>
    <name type="synonym">Muraena anguilla</name>
    <dbReference type="NCBI Taxonomy" id="7936"/>
    <lineage>
        <taxon>Eukaryota</taxon>
        <taxon>Metazoa</taxon>
        <taxon>Chordata</taxon>
        <taxon>Craniata</taxon>
        <taxon>Vertebrata</taxon>
        <taxon>Euteleostomi</taxon>
        <taxon>Actinopterygii</taxon>
        <taxon>Neopterygii</taxon>
        <taxon>Teleostei</taxon>
        <taxon>Anguilliformes</taxon>
        <taxon>Anguillidae</taxon>
        <taxon>Anguilla</taxon>
    </lineage>
</organism>
<reference evidence="1" key="2">
    <citation type="journal article" date="2015" name="Fish Shellfish Immunol.">
        <title>Early steps in the European eel (Anguilla anguilla)-Vibrio vulnificus interaction in the gills: Role of the RtxA13 toxin.</title>
        <authorList>
            <person name="Callol A."/>
            <person name="Pajuelo D."/>
            <person name="Ebbesson L."/>
            <person name="Teles M."/>
            <person name="MacKenzie S."/>
            <person name="Amaro C."/>
        </authorList>
    </citation>
    <scope>NUCLEOTIDE SEQUENCE</scope>
</reference>
<protein>
    <submittedName>
        <fullName evidence="1">Uncharacterized protein</fullName>
    </submittedName>
</protein>
<reference evidence="1" key="1">
    <citation type="submission" date="2014-11" db="EMBL/GenBank/DDBJ databases">
        <authorList>
            <person name="Amaro Gonzalez C."/>
        </authorList>
    </citation>
    <scope>NUCLEOTIDE SEQUENCE</scope>
</reference>
<dbReference type="EMBL" id="GBXM01048910">
    <property type="protein sequence ID" value="JAH59667.1"/>
    <property type="molecule type" value="Transcribed_RNA"/>
</dbReference>
<sequence length="30" mass="3833">MYMYMYTHIYSPSNWTSSGRFFLRFILYKK</sequence>
<evidence type="ECO:0000313" key="1">
    <source>
        <dbReference type="EMBL" id="JAH59667.1"/>
    </source>
</evidence>